<keyword evidence="4" id="KW-0694">RNA-binding</keyword>
<dbReference type="PANTHER" id="PTHR48032:SF18">
    <property type="entry name" value="RRM DOMAIN-CONTAINING PROTEIN"/>
    <property type="match status" value="1"/>
</dbReference>
<dbReference type="Gene3D" id="3.30.70.330">
    <property type="match status" value="1"/>
</dbReference>
<keyword evidence="6" id="KW-0472">Membrane</keyword>
<dbReference type="InterPro" id="IPR012677">
    <property type="entry name" value="Nucleotide-bd_a/b_plait_sf"/>
</dbReference>
<evidence type="ECO:0000256" key="2">
    <source>
        <dbReference type="ARBA" id="ARBA00022490"/>
    </source>
</evidence>
<dbReference type="GO" id="GO:0005737">
    <property type="term" value="C:cytoplasm"/>
    <property type="evidence" value="ECO:0007669"/>
    <property type="project" value="UniProtKB-SubCell"/>
</dbReference>
<dbReference type="PANTHER" id="PTHR48032">
    <property type="entry name" value="RNA-BINDING PROTEIN MUSASHI HOMOLOG RBP6"/>
    <property type="match status" value="1"/>
</dbReference>
<keyword evidence="6" id="KW-1133">Transmembrane helix</keyword>
<dbReference type="AlphaFoldDB" id="A0A1I7VUB1"/>
<sequence length="141" mass="14746">MDTSDSNANDNETIQQSPSSEDGTSSNDPGKMFIGGLSWQTTAEEGPNISGIAVVEVVVVVVVVVIVVVVVVVVAVVVVVVVVVVIVVVVVVVKGFGFITFTDPASVDKVLAQELHELDGKKIDPKVAFPKKAQSKDYGLV</sequence>
<comment type="subcellular location">
    <subcellularLocation>
        <location evidence="1">Cytoplasm</location>
    </subcellularLocation>
</comment>
<feature type="transmembrane region" description="Helical" evidence="6">
    <location>
        <begin position="60"/>
        <end position="93"/>
    </location>
</feature>
<evidence type="ECO:0000313" key="8">
    <source>
        <dbReference type="WBParaSite" id="EN70_6352"/>
    </source>
</evidence>
<keyword evidence="2" id="KW-0963">Cytoplasm</keyword>
<reference evidence="8" key="2">
    <citation type="submission" date="2016-11" db="UniProtKB">
        <authorList>
            <consortium name="WormBaseParasite"/>
        </authorList>
    </citation>
    <scope>IDENTIFICATION</scope>
</reference>
<keyword evidence="6" id="KW-0812">Transmembrane</keyword>
<dbReference type="InterPro" id="IPR035979">
    <property type="entry name" value="RBD_domain_sf"/>
</dbReference>
<dbReference type="SUPFAM" id="SSF54928">
    <property type="entry name" value="RNA-binding domain, RBD"/>
    <property type="match status" value="1"/>
</dbReference>
<dbReference type="Proteomes" id="UP000095285">
    <property type="component" value="Unassembled WGS sequence"/>
</dbReference>
<organism evidence="7 8">
    <name type="scientific">Loa loa</name>
    <name type="common">Eye worm</name>
    <name type="synonym">Filaria loa</name>
    <dbReference type="NCBI Taxonomy" id="7209"/>
    <lineage>
        <taxon>Eukaryota</taxon>
        <taxon>Metazoa</taxon>
        <taxon>Ecdysozoa</taxon>
        <taxon>Nematoda</taxon>
        <taxon>Chromadorea</taxon>
        <taxon>Rhabditida</taxon>
        <taxon>Spirurina</taxon>
        <taxon>Spiruromorpha</taxon>
        <taxon>Filarioidea</taxon>
        <taxon>Onchocercidae</taxon>
        <taxon>Loa</taxon>
    </lineage>
</organism>
<evidence type="ECO:0000256" key="1">
    <source>
        <dbReference type="ARBA" id="ARBA00004496"/>
    </source>
</evidence>
<evidence type="ECO:0000256" key="3">
    <source>
        <dbReference type="ARBA" id="ARBA00022737"/>
    </source>
</evidence>
<dbReference type="GO" id="GO:0003729">
    <property type="term" value="F:mRNA binding"/>
    <property type="evidence" value="ECO:0007669"/>
    <property type="project" value="TreeGrafter"/>
</dbReference>
<accession>A0A1I7VUB1</accession>
<evidence type="ECO:0000256" key="6">
    <source>
        <dbReference type="SAM" id="Phobius"/>
    </source>
</evidence>
<dbReference type="STRING" id="7209.A0A1I7VUB1"/>
<name>A0A1I7VUB1_LOALO</name>
<evidence type="ECO:0000256" key="5">
    <source>
        <dbReference type="SAM" id="MobiDB-lite"/>
    </source>
</evidence>
<proteinExistence type="predicted"/>
<dbReference type="GO" id="GO:0006417">
    <property type="term" value="P:regulation of translation"/>
    <property type="evidence" value="ECO:0007669"/>
    <property type="project" value="TreeGrafter"/>
</dbReference>
<feature type="region of interest" description="Disordered" evidence="5">
    <location>
        <begin position="1"/>
        <end position="27"/>
    </location>
</feature>
<reference evidence="7" key="1">
    <citation type="submission" date="2012-04" db="EMBL/GenBank/DDBJ databases">
        <title>The Genome Sequence of Loa loa.</title>
        <authorList>
            <consortium name="The Broad Institute Genome Sequencing Platform"/>
            <consortium name="Broad Institute Genome Sequencing Center for Infectious Disease"/>
            <person name="Nutman T.B."/>
            <person name="Fink D.L."/>
            <person name="Russ C."/>
            <person name="Young S."/>
            <person name="Zeng Q."/>
            <person name="Gargeya S."/>
            <person name="Alvarado L."/>
            <person name="Berlin A."/>
            <person name="Chapman S.B."/>
            <person name="Chen Z."/>
            <person name="Freedman E."/>
            <person name="Gellesch M."/>
            <person name="Goldberg J."/>
            <person name="Griggs A."/>
            <person name="Gujja S."/>
            <person name="Heilman E.R."/>
            <person name="Heiman D."/>
            <person name="Howarth C."/>
            <person name="Mehta T."/>
            <person name="Neiman D."/>
            <person name="Pearson M."/>
            <person name="Roberts A."/>
            <person name="Saif S."/>
            <person name="Shea T."/>
            <person name="Shenoy N."/>
            <person name="Sisk P."/>
            <person name="Stolte C."/>
            <person name="Sykes S."/>
            <person name="White J."/>
            <person name="Yandava C."/>
            <person name="Haas B."/>
            <person name="Henn M.R."/>
            <person name="Nusbaum C."/>
            <person name="Birren B."/>
        </authorList>
    </citation>
    <scope>NUCLEOTIDE SEQUENCE [LARGE SCALE GENOMIC DNA]</scope>
</reference>
<keyword evidence="3" id="KW-0677">Repeat</keyword>
<dbReference type="WBParaSite" id="EN70_6352">
    <property type="protein sequence ID" value="EN70_6352"/>
    <property type="gene ID" value="EN70_6352"/>
</dbReference>
<keyword evidence="7" id="KW-1185">Reference proteome</keyword>
<evidence type="ECO:0000313" key="7">
    <source>
        <dbReference type="Proteomes" id="UP000095285"/>
    </source>
</evidence>
<evidence type="ECO:0000256" key="4">
    <source>
        <dbReference type="ARBA" id="ARBA00022884"/>
    </source>
</evidence>
<protein>
    <submittedName>
        <fullName evidence="8">RRM domain-containing protein</fullName>
    </submittedName>
</protein>